<dbReference type="AlphaFoldDB" id="A0A060C6S4"/>
<dbReference type="InterPro" id="IPR001173">
    <property type="entry name" value="Glyco_trans_2-like"/>
</dbReference>
<evidence type="ECO:0000313" key="3">
    <source>
        <dbReference type="EMBL" id="AIA90889.1"/>
    </source>
</evidence>
<dbReference type="PANTHER" id="PTHR43630:SF2">
    <property type="entry name" value="GLYCOSYLTRANSFERASE"/>
    <property type="match status" value="1"/>
</dbReference>
<dbReference type="InterPro" id="IPR029044">
    <property type="entry name" value="Nucleotide-diphossugar_trans"/>
</dbReference>
<comment type="similarity">
    <text evidence="1">Belongs to the glycosyltransferase 2 family. WaaE/KdtX subfamily.</text>
</comment>
<proteinExistence type="inferred from homology"/>
<accession>A0A060C6S4</accession>
<evidence type="ECO:0000259" key="2">
    <source>
        <dbReference type="Pfam" id="PF00535"/>
    </source>
</evidence>
<organism evidence="3">
    <name type="scientific">uncultured Planctomyces sp</name>
    <dbReference type="NCBI Taxonomy" id="179110"/>
    <lineage>
        <taxon>Bacteria</taxon>
        <taxon>Pseudomonadati</taxon>
        <taxon>Planctomycetota</taxon>
        <taxon>Planctomycetia</taxon>
        <taxon>Planctomycetales</taxon>
        <taxon>Planctomycetaceae</taxon>
        <taxon>Planctomyces</taxon>
        <taxon>environmental samples</taxon>
    </lineage>
</organism>
<name>A0A060C6S4_9PLAN</name>
<sequence length="114" mass="12673">MQHSEIPRGSSIRPRYLLEASDDGELLLRPNDVKLSACLIVRDNEDTIRPCLESLKPWVDEIVVVDTGSLDGTPQICEELGPRAALSLAGQLFAGPERLAEFCERRMDLLDGLR</sequence>
<dbReference type="Pfam" id="PF00535">
    <property type="entry name" value="Glycos_transf_2"/>
    <property type="match status" value="1"/>
</dbReference>
<dbReference type="SUPFAM" id="SSF53448">
    <property type="entry name" value="Nucleotide-diphospho-sugar transferases"/>
    <property type="match status" value="1"/>
</dbReference>
<dbReference type="Gene3D" id="3.90.550.10">
    <property type="entry name" value="Spore Coat Polysaccharide Biosynthesis Protein SpsA, Chain A"/>
    <property type="match status" value="1"/>
</dbReference>
<reference evidence="3" key="1">
    <citation type="journal article" date="2013" name="Environ. Microbiol.">
        <title>Seasonally variable intestinal metagenomes of the red palm weevil (Rhynchophorus ferrugineus).</title>
        <authorList>
            <person name="Jia S."/>
            <person name="Zhang X."/>
            <person name="Zhang G."/>
            <person name="Yin A."/>
            <person name="Zhang S."/>
            <person name="Li F."/>
            <person name="Wang L."/>
            <person name="Zhao D."/>
            <person name="Yun Q."/>
            <person name="Tala"/>
            <person name="Wang J."/>
            <person name="Sun G."/>
            <person name="Baabdullah M."/>
            <person name="Yu X."/>
            <person name="Hu S."/>
            <person name="Al-Mssallem I.S."/>
            <person name="Yu J."/>
        </authorList>
    </citation>
    <scope>NUCLEOTIDE SEQUENCE</scope>
</reference>
<protein>
    <submittedName>
        <fullName evidence="3">CAZy families GT2 protein</fullName>
    </submittedName>
</protein>
<dbReference type="EMBL" id="KF123584">
    <property type="protein sequence ID" value="AIA90889.1"/>
    <property type="molecule type" value="Genomic_DNA"/>
</dbReference>
<dbReference type="PANTHER" id="PTHR43630">
    <property type="entry name" value="POLY-BETA-1,6-N-ACETYL-D-GLUCOSAMINE SYNTHASE"/>
    <property type="match status" value="1"/>
</dbReference>
<feature type="domain" description="Glycosyltransferase 2-like" evidence="2">
    <location>
        <begin position="36"/>
        <end position="80"/>
    </location>
</feature>
<evidence type="ECO:0000256" key="1">
    <source>
        <dbReference type="ARBA" id="ARBA00038494"/>
    </source>
</evidence>